<evidence type="ECO:0000256" key="3">
    <source>
        <dbReference type="ARBA" id="ARBA00006669"/>
    </source>
</evidence>
<dbReference type="PANTHER" id="PTHR36122">
    <property type="entry name" value="NICOTINAMIDE RIBOSIDE TRANSPORTER PNUC"/>
    <property type="match status" value="1"/>
</dbReference>
<feature type="transmembrane region" description="Helical" evidence="10">
    <location>
        <begin position="85"/>
        <end position="109"/>
    </location>
</feature>
<evidence type="ECO:0000256" key="1">
    <source>
        <dbReference type="ARBA" id="ARBA00002672"/>
    </source>
</evidence>
<feature type="transmembrane region" description="Helical" evidence="10">
    <location>
        <begin position="24"/>
        <end position="40"/>
    </location>
</feature>
<dbReference type="EMBL" id="BJYG01000019">
    <property type="protein sequence ID" value="GEN63353.1"/>
    <property type="molecule type" value="Genomic_DNA"/>
</dbReference>
<comment type="caution">
    <text evidence="11">The sequence shown here is derived from an EMBL/GenBank/DDBJ whole genome shotgun (WGS) entry which is preliminary data.</text>
</comment>
<evidence type="ECO:0000256" key="6">
    <source>
        <dbReference type="ARBA" id="ARBA00022475"/>
    </source>
</evidence>
<keyword evidence="6" id="KW-1003">Cell membrane</keyword>
<keyword evidence="11" id="KW-0808">Transferase</keyword>
<keyword evidence="12" id="KW-1185">Reference proteome</keyword>
<reference evidence="11 12" key="1">
    <citation type="submission" date="2019-07" db="EMBL/GenBank/DDBJ databases">
        <title>Whole genome shotgun sequence of Acetobacter oeni NBRC 105207.</title>
        <authorList>
            <person name="Hosoyama A."/>
            <person name="Uohara A."/>
            <person name="Ohji S."/>
            <person name="Ichikawa N."/>
        </authorList>
    </citation>
    <scope>NUCLEOTIDE SEQUENCE [LARGE SCALE GENOMIC DNA]</scope>
    <source>
        <strain evidence="11 12">NBRC 105207</strain>
    </source>
</reference>
<keyword evidence="9 10" id="KW-0472">Membrane</keyword>
<dbReference type="GO" id="GO:0005886">
    <property type="term" value="C:plasma membrane"/>
    <property type="evidence" value="ECO:0007669"/>
    <property type="project" value="UniProtKB-SubCell"/>
</dbReference>
<dbReference type="InterPro" id="IPR006419">
    <property type="entry name" value="NMN_transpt_PnuC"/>
</dbReference>
<evidence type="ECO:0000313" key="12">
    <source>
        <dbReference type="Proteomes" id="UP000321746"/>
    </source>
</evidence>
<keyword evidence="11" id="KW-0032">Aminotransferase</keyword>
<sequence length="191" mass="21829">MSYPELVAVVVNVLGVWLTARRNMLCWPVGIVAVLLYAKLFYEWRLYADMMLQCVYVAAQIYGWKSWSSARKAGEQTIQVVSVTLINLMLGFAAAMLASVVLGAIMAIWTDDPLPRIDATLTCFSLLASFWSARRHIENWYLWIAVDFFYTLVFLYRQNDMTAGLYALFDILALYGALKWQVSCARRRIAL</sequence>
<evidence type="ECO:0000256" key="5">
    <source>
        <dbReference type="ARBA" id="ARBA00022448"/>
    </source>
</evidence>
<evidence type="ECO:0000313" key="11">
    <source>
        <dbReference type="EMBL" id="GEN63353.1"/>
    </source>
</evidence>
<dbReference type="OrthoDB" id="9791248at2"/>
<dbReference type="NCBIfam" id="TIGR01528">
    <property type="entry name" value="NMN_trans_PnuC"/>
    <property type="match status" value="1"/>
</dbReference>
<name>A0A511XK73_9PROT</name>
<evidence type="ECO:0000256" key="4">
    <source>
        <dbReference type="ARBA" id="ARBA00017522"/>
    </source>
</evidence>
<evidence type="ECO:0000256" key="10">
    <source>
        <dbReference type="SAM" id="Phobius"/>
    </source>
</evidence>
<evidence type="ECO:0000256" key="9">
    <source>
        <dbReference type="ARBA" id="ARBA00023136"/>
    </source>
</evidence>
<dbReference type="RefSeq" id="WP_146887831.1">
    <property type="nucleotide sequence ID" value="NZ_BJYG01000019.1"/>
</dbReference>
<protein>
    <recommendedName>
        <fullName evidence="4">Nicotinamide riboside transporter PnuC</fullName>
    </recommendedName>
</protein>
<accession>A0A511XK73</accession>
<keyword evidence="8 10" id="KW-1133">Transmembrane helix</keyword>
<feature type="transmembrane region" description="Helical" evidence="10">
    <location>
        <begin position="140"/>
        <end position="157"/>
    </location>
</feature>
<dbReference type="GO" id="GO:0008483">
    <property type="term" value="F:transaminase activity"/>
    <property type="evidence" value="ECO:0007669"/>
    <property type="project" value="UniProtKB-KW"/>
</dbReference>
<dbReference type="Proteomes" id="UP000321746">
    <property type="component" value="Unassembled WGS sequence"/>
</dbReference>
<proteinExistence type="inferred from homology"/>
<dbReference type="PANTHER" id="PTHR36122:SF2">
    <property type="entry name" value="NICOTINAMIDE RIBOSIDE TRANSPORTER PNUC"/>
    <property type="match status" value="1"/>
</dbReference>
<dbReference type="Pfam" id="PF04973">
    <property type="entry name" value="NMN_transporter"/>
    <property type="match status" value="1"/>
</dbReference>
<comment type="subcellular location">
    <subcellularLocation>
        <location evidence="2">Cell membrane</location>
        <topology evidence="2">Multi-pass membrane protein</topology>
    </subcellularLocation>
</comment>
<keyword evidence="7 10" id="KW-0812">Transmembrane</keyword>
<comment type="function">
    <text evidence="1">Required for nicotinamide riboside transport across the inner membrane.</text>
</comment>
<gene>
    <name evidence="11" type="primary">pnuC</name>
    <name evidence="11" type="ORF">AOE01nite_15770</name>
</gene>
<feature type="transmembrane region" description="Helical" evidence="10">
    <location>
        <begin position="163"/>
        <end position="182"/>
    </location>
</feature>
<dbReference type="AlphaFoldDB" id="A0A511XK73"/>
<feature type="transmembrane region" description="Helical" evidence="10">
    <location>
        <begin position="115"/>
        <end position="133"/>
    </location>
</feature>
<organism evidence="11 12">
    <name type="scientific">Acetobacter oeni</name>
    <dbReference type="NCBI Taxonomy" id="304077"/>
    <lineage>
        <taxon>Bacteria</taxon>
        <taxon>Pseudomonadati</taxon>
        <taxon>Pseudomonadota</taxon>
        <taxon>Alphaproteobacteria</taxon>
        <taxon>Acetobacterales</taxon>
        <taxon>Acetobacteraceae</taxon>
        <taxon>Acetobacter</taxon>
    </lineage>
</organism>
<evidence type="ECO:0000256" key="7">
    <source>
        <dbReference type="ARBA" id="ARBA00022692"/>
    </source>
</evidence>
<keyword evidence="5" id="KW-0813">Transport</keyword>
<dbReference type="GO" id="GO:0034257">
    <property type="term" value="F:nicotinamide riboside transmembrane transporter activity"/>
    <property type="evidence" value="ECO:0007669"/>
    <property type="project" value="InterPro"/>
</dbReference>
<evidence type="ECO:0000256" key="8">
    <source>
        <dbReference type="ARBA" id="ARBA00022989"/>
    </source>
</evidence>
<evidence type="ECO:0000256" key="2">
    <source>
        <dbReference type="ARBA" id="ARBA00004651"/>
    </source>
</evidence>
<comment type="similarity">
    <text evidence="3">Belongs to the nicotinamide ribonucleoside (NR) uptake permease (TC 4.B.1) family.</text>
</comment>